<evidence type="ECO:0000313" key="2">
    <source>
        <dbReference type="Proteomes" id="UP000748308"/>
    </source>
</evidence>
<protein>
    <recommendedName>
        <fullName evidence="3">Type 4 fimbrial biogenesis protein PilX N-terminal domain-containing protein</fullName>
    </recommendedName>
</protein>
<organism evidence="1 2">
    <name type="scientific">Eiseniibacteriota bacterium</name>
    <dbReference type="NCBI Taxonomy" id="2212470"/>
    <lineage>
        <taxon>Bacteria</taxon>
        <taxon>Candidatus Eiseniibacteriota</taxon>
    </lineage>
</organism>
<gene>
    <name evidence="1" type="ORF">FJY75_07595</name>
</gene>
<accession>A0A938BRC6</accession>
<dbReference type="Proteomes" id="UP000748308">
    <property type="component" value="Unassembled WGS sequence"/>
</dbReference>
<reference evidence="1" key="1">
    <citation type="submission" date="2019-03" db="EMBL/GenBank/DDBJ databases">
        <title>Lake Tanganyika Metagenome-Assembled Genomes (MAGs).</title>
        <authorList>
            <person name="Tran P."/>
        </authorList>
    </citation>
    <scope>NUCLEOTIDE SEQUENCE</scope>
    <source>
        <strain evidence="1">M_DeepCast_400m_m2_100</strain>
    </source>
</reference>
<evidence type="ECO:0008006" key="3">
    <source>
        <dbReference type="Google" id="ProtNLM"/>
    </source>
</evidence>
<evidence type="ECO:0000313" key="1">
    <source>
        <dbReference type="EMBL" id="MBM3317701.1"/>
    </source>
</evidence>
<dbReference type="EMBL" id="VGIY01000170">
    <property type="protein sequence ID" value="MBM3317701.1"/>
    <property type="molecule type" value="Genomic_DNA"/>
</dbReference>
<dbReference type="AlphaFoldDB" id="A0A938BRC6"/>
<name>A0A938BRC6_UNCEI</name>
<proteinExistence type="predicted"/>
<comment type="caution">
    <text evidence="1">The sequence shown here is derived from an EMBL/GenBank/DDBJ whole genome shotgun (WGS) entry which is preliminary data.</text>
</comment>
<sequence length="436" mass="46955">MTRMRIHLPAGRRGYALLSVTLFILVVLAAGSSFFALSSGETRQALYRQLSHEAFYLADGAIERARAKFIEDRAWRAGWGGVAAGRGTYDLTVADTVFIGHADCVRLVATGHVHNAHRRIEVIARVPPTALGLTALIMGDAYVNGNLCLEGSAHINGVIAGENHIQCDGSHTMGFTITPPAIFTDPVHFPDATYYYVKGTRVGGVYQARIFDAAMTDITALLGDNLASVTSYHVASATFTFSFDTAARIAHYFDDATGIFRRAAGDASVVVNFGEEPLYNPSLAVSAVVFDGSSGSTVHATIVNSRFIGAADSQRVDTNFWKGAIATVKQVTFEPYGGIAMITGDFQKQGGSQVRMGTPAWPAMVYVTKDVEAINSNFELYGSIICLGDWYNAGGPNITFDGGYIPNLPAYLYDDWQSGVTGTLKILRWRETTAAL</sequence>